<proteinExistence type="inferred from homology"/>
<evidence type="ECO:0000256" key="4">
    <source>
        <dbReference type="ARBA" id="ARBA00023186"/>
    </source>
</evidence>
<dbReference type="eggNOG" id="ENOG5030FW8">
    <property type="taxonomic scope" value="Bacteria"/>
</dbReference>
<evidence type="ECO:0000256" key="2">
    <source>
        <dbReference type="ARBA" id="ARBA00022490"/>
    </source>
</evidence>
<evidence type="ECO:0000256" key="3">
    <source>
        <dbReference type="ARBA" id="ARBA00022795"/>
    </source>
</evidence>
<evidence type="ECO:0000256" key="6">
    <source>
        <dbReference type="ARBA" id="ARBA00093785"/>
    </source>
</evidence>
<dbReference type="RefSeq" id="WP_007059589.1">
    <property type="nucleotide sequence ID" value="NZ_ACVI01000007.1"/>
</dbReference>
<keyword evidence="2" id="KW-0963">Cytoplasm</keyword>
<gene>
    <name evidence="8" type="ORF">CcarbDRAFT_0704</name>
</gene>
<comment type="caution">
    <text evidence="8">The sequence shown here is derived from an EMBL/GenBank/DDBJ whole genome shotgun (WGS) entry which is preliminary data.</text>
</comment>
<comment type="function">
    <text evidence="5">May act as an export chaperone for the filament capping protein FliD.</text>
</comment>
<dbReference type="EMBL" id="ACVI01000007">
    <property type="protein sequence ID" value="EET88881.1"/>
    <property type="molecule type" value="Genomic_DNA"/>
</dbReference>
<accession>C6PPI7</accession>
<dbReference type="Proteomes" id="UP000004198">
    <property type="component" value="Unassembled WGS sequence"/>
</dbReference>
<evidence type="ECO:0000256" key="1">
    <source>
        <dbReference type="ARBA" id="ARBA00004514"/>
    </source>
</evidence>
<name>C6PPI7_9CLOT</name>
<dbReference type="InterPro" id="IPR008622">
    <property type="entry name" value="FliT"/>
</dbReference>
<protein>
    <recommendedName>
        <fullName evidence="7">Flagellar protein FliT</fullName>
    </recommendedName>
</protein>
<reference evidence="8 9" key="1">
    <citation type="submission" date="2009-06" db="EMBL/GenBank/DDBJ databases">
        <title>The draft genome of Clostridium carboxidivorans P7.</title>
        <authorList>
            <consortium name="US DOE Joint Genome Institute (JGI-PGF)"/>
            <person name="Lucas S."/>
            <person name="Copeland A."/>
            <person name="Lapidus A."/>
            <person name="Glavina del Rio T."/>
            <person name="Tice H."/>
            <person name="Bruce D."/>
            <person name="Goodwin L."/>
            <person name="Pitluck S."/>
            <person name="Larimer F."/>
            <person name="Land M.L."/>
            <person name="Hauser L."/>
            <person name="Hemme C.L."/>
        </authorList>
    </citation>
    <scope>NUCLEOTIDE SEQUENCE [LARGE SCALE GENOMIC DNA]</scope>
    <source>
        <strain evidence="8 9">P7</strain>
    </source>
</reference>
<evidence type="ECO:0000256" key="7">
    <source>
        <dbReference type="ARBA" id="ARBA00093797"/>
    </source>
</evidence>
<keyword evidence="9" id="KW-1185">Reference proteome</keyword>
<dbReference type="Pfam" id="PF05400">
    <property type="entry name" value="FliT"/>
    <property type="match status" value="1"/>
</dbReference>
<keyword evidence="4" id="KW-0143">Chaperone</keyword>
<evidence type="ECO:0000313" key="8">
    <source>
        <dbReference type="EMBL" id="EET88881.1"/>
    </source>
</evidence>
<evidence type="ECO:0000256" key="5">
    <source>
        <dbReference type="ARBA" id="ARBA00093765"/>
    </source>
</evidence>
<comment type="subcellular location">
    <subcellularLocation>
        <location evidence="1">Cytoplasm</location>
        <location evidence="1">Cytosol</location>
    </subcellularLocation>
</comment>
<keyword evidence="3" id="KW-1005">Bacterial flagellum biogenesis</keyword>
<sequence length="116" mass="14155">MENELEKGLREYRECTIELIECLEKEDYDSLEYFFNKRQQILDELSNSNYTKEEFYRVSQELELLVYHKKLNDLMIEKRDKVKQQINRLAKNKNASNMYNRRGYGAKIFSKKIIKK</sequence>
<dbReference type="AlphaFoldDB" id="C6PPI7"/>
<dbReference type="OrthoDB" id="1909529at2"/>
<comment type="similarity">
    <text evidence="6">Belongs to the bacillales FliT family.</text>
</comment>
<organism evidence="8 9">
    <name type="scientific">Clostridium carboxidivorans P7</name>
    <dbReference type="NCBI Taxonomy" id="536227"/>
    <lineage>
        <taxon>Bacteria</taxon>
        <taxon>Bacillati</taxon>
        <taxon>Bacillota</taxon>
        <taxon>Clostridia</taxon>
        <taxon>Eubacteriales</taxon>
        <taxon>Clostridiaceae</taxon>
        <taxon>Clostridium</taxon>
    </lineage>
</organism>
<evidence type="ECO:0000313" key="9">
    <source>
        <dbReference type="Proteomes" id="UP000004198"/>
    </source>
</evidence>